<evidence type="ECO:0000256" key="13">
    <source>
        <dbReference type="ARBA" id="ARBA00023237"/>
    </source>
</evidence>
<evidence type="ECO:0000256" key="8">
    <source>
        <dbReference type="ARBA" id="ARBA00023004"/>
    </source>
</evidence>
<evidence type="ECO:0000256" key="5">
    <source>
        <dbReference type="ARBA" id="ARBA00022496"/>
    </source>
</evidence>
<dbReference type="KEGG" id="vap:Vapar_2064"/>
<evidence type="ECO:0000256" key="11">
    <source>
        <dbReference type="ARBA" id="ARBA00023136"/>
    </source>
</evidence>
<evidence type="ECO:0000256" key="6">
    <source>
        <dbReference type="ARBA" id="ARBA00022692"/>
    </source>
</evidence>
<evidence type="ECO:0000256" key="4">
    <source>
        <dbReference type="ARBA" id="ARBA00022452"/>
    </source>
</evidence>
<accession>C5CWF1</accession>
<dbReference type="STRING" id="543728.Vapar_2064"/>
<evidence type="ECO:0000256" key="14">
    <source>
        <dbReference type="PROSITE-ProRule" id="PRU01360"/>
    </source>
</evidence>
<keyword evidence="9" id="KW-0406">Ion transport</keyword>
<feature type="compositionally biased region" description="Polar residues" evidence="16">
    <location>
        <begin position="50"/>
        <end position="72"/>
    </location>
</feature>
<evidence type="ECO:0000256" key="10">
    <source>
        <dbReference type="ARBA" id="ARBA00023077"/>
    </source>
</evidence>
<evidence type="ECO:0000313" key="20">
    <source>
        <dbReference type="EMBL" id="ACS18706.1"/>
    </source>
</evidence>
<feature type="chain" id="PRO_5002947464" evidence="17">
    <location>
        <begin position="29"/>
        <end position="723"/>
    </location>
</feature>
<protein>
    <submittedName>
        <fullName evidence="20">TonB-dependent siderophore receptor</fullName>
    </submittedName>
</protein>
<dbReference type="AlphaFoldDB" id="C5CWF1"/>
<dbReference type="GO" id="GO:0038023">
    <property type="term" value="F:signaling receptor activity"/>
    <property type="evidence" value="ECO:0007669"/>
    <property type="project" value="InterPro"/>
</dbReference>
<dbReference type="Gene3D" id="2.170.130.10">
    <property type="entry name" value="TonB-dependent receptor, plug domain"/>
    <property type="match status" value="1"/>
</dbReference>
<evidence type="ECO:0000259" key="19">
    <source>
        <dbReference type="Pfam" id="PF07715"/>
    </source>
</evidence>
<dbReference type="InterPro" id="IPR039426">
    <property type="entry name" value="TonB-dep_rcpt-like"/>
</dbReference>
<dbReference type="GO" id="GO:0009279">
    <property type="term" value="C:cell outer membrane"/>
    <property type="evidence" value="ECO:0007669"/>
    <property type="project" value="UniProtKB-SubCell"/>
</dbReference>
<feature type="region of interest" description="Disordered" evidence="16">
    <location>
        <begin position="37"/>
        <end position="72"/>
    </location>
</feature>
<keyword evidence="5" id="KW-0410">Iron transport</keyword>
<dbReference type="Gene3D" id="2.40.170.20">
    <property type="entry name" value="TonB-dependent receptor, beta-barrel domain"/>
    <property type="match status" value="1"/>
</dbReference>
<dbReference type="Pfam" id="PF00593">
    <property type="entry name" value="TonB_dep_Rec_b-barrel"/>
    <property type="match status" value="1"/>
</dbReference>
<dbReference type="InterPro" id="IPR012910">
    <property type="entry name" value="Plug_dom"/>
</dbReference>
<dbReference type="PANTHER" id="PTHR32552:SF68">
    <property type="entry name" value="FERRICHROME OUTER MEMBRANE TRANSPORTER_PHAGE RECEPTOR"/>
    <property type="match status" value="1"/>
</dbReference>
<feature type="signal peptide" evidence="17">
    <location>
        <begin position="1"/>
        <end position="28"/>
    </location>
</feature>
<dbReference type="GO" id="GO:0015891">
    <property type="term" value="P:siderophore transport"/>
    <property type="evidence" value="ECO:0007669"/>
    <property type="project" value="InterPro"/>
</dbReference>
<dbReference type="EMBL" id="CP001635">
    <property type="protein sequence ID" value="ACS18706.1"/>
    <property type="molecule type" value="Genomic_DNA"/>
</dbReference>
<feature type="domain" description="TonB-dependent receptor-like beta-barrel" evidence="18">
    <location>
        <begin position="246"/>
        <end position="690"/>
    </location>
</feature>
<evidence type="ECO:0000256" key="12">
    <source>
        <dbReference type="ARBA" id="ARBA00023170"/>
    </source>
</evidence>
<dbReference type="OrthoDB" id="9790771at2"/>
<evidence type="ECO:0000259" key="18">
    <source>
        <dbReference type="Pfam" id="PF00593"/>
    </source>
</evidence>
<feature type="domain" description="TonB-dependent receptor plug" evidence="19">
    <location>
        <begin position="65"/>
        <end position="170"/>
    </location>
</feature>
<evidence type="ECO:0000256" key="7">
    <source>
        <dbReference type="ARBA" id="ARBA00022729"/>
    </source>
</evidence>
<keyword evidence="12 20" id="KW-0675">Receptor</keyword>
<keyword evidence="3 14" id="KW-0813">Transport</keyword>
<keyword evidence="4 14" id="KW-1134">Transmembrane beta strand</keyword>
<name>C5CWF1_VARPS</name>
<dbReference type="CDD" id="cd01347">
    <property type="entry name" value="ligand_gated_channel"/>
    <property type="match status" value="1"/>
</dbReference>
<keyword evidence="11 14" id="KW-0472">Membrane</keyword>
<comment type="subcellular location">
    <subcellularLocation>
        <location evidence="1 14">Cell outer membrane</location>
        <topology evidence="1 14">Multi-pass membrane protein</topology>
    </subcellularLocation>
</comment>
<evidence type="ECO:0000256" key="17">
    <source>
        <dbReference type="SAM" id="SignalP"/>
    </source>
</evidence>
<keyword evidence="13 14" id="KW-0998">Cell outer membrane</keyword>
<dbReference type="Pfam" id="PF07715">
    <property type="entry name" value="Plug"/>
    <property type="match status" value="1"/>
</dbReference>
<keyword evidence="6 14" id="KW-0812">Transmembrane</keyword>
<dbReference type="InterPro" id="IPR036942">
    <property type="entry name" value="Beta-barrel_TonB_sf"/>
</dbReference>
<evidence type="ECO:0000256" key="16">
    <source>
        <dbReference type="SAM" id="MobiDB-lite"/>
    </source>
</evidence>
<evidence type="ECO:0000256" key="3">
    <source>
        <dbReference type="ARBA" id="ARBA00022448"/>
    </source>
</evidence>
<keyword evidence="8" id="KW-0408">Iron</keyword>
<dbReference type="PANTHER" id="PTHR32552">
    <property type="entry name" value="FERRICHROME IRON RECEPTOR-RELATED"/>
    <property type="match status" value="1"/>
</dbReference>
<proteinExistence type="inferred from homology"/>
<keyword evidence="7 17" id="KW-0732">Signal</keyword>
<comment type="similarity">
    <text evidence="2 14 15">Belongs to the TonB-dependent receptor family.</text>
</comment>
<gene>
    <name evidence="20" type="ordered locus">Vapar_2064</name>
</gene>
<dbReference type="NCBIfam" id="TIGR01783">
    <property type="entry name" value="TonB-siderophor"/>
    <property type="match status" value="1"/>
</dbReference>
<dbReference type="InterPro" id="IPR037066">
    <property type="entry name" value="Plug_dom_sf"/>
</dbReference>
<reference evidence="20" key="1">
    <citation type="submission" date="2009-06" db="EMBL/GenBank/DDBJ databases">
        <title>Complete sequence of chromosome 1 of Variovorax paradoxus S110.</title>
        <authorList>
            <consortium name="US DOE Joint Genome Institute"/>
            <person name="Lucas S."/>
            <person name="Copeland A."/>
            <person name="Lapidus A."/>
            <person name="Glavina del Rio T."/>
            <person name="Tice H."/>
            <person name="Bruce D."/>
            <person name="Goodwin L."/>
            <person name="Pitluck S."/>
            <person name="Chertkov O."/>
            <person name="Brettin T."/>
            <person name="Detter J.C."/>
            <person name="Han C."/>
            <person name="Larimer F."/>
            <person name="Land M."/>
            <person name="Hauser L."/>
            <person name="Kyrpides N."/>
            <person name="Ovchinnikova G."/>
            <person name="Orwin P."/>
            <person name="Leadbetter J.R."/>
            <person name="Spain J.C."/>
            <person name="Han J.I."/>
        </authorList>
    </citation>
    <scope>NUCLEOTIDE SEQUENCE</scope>
    <source>
        <strain evidence="20">S110</strain>
    </source>
</reference>
<evidence type="ECO:0000256" key="1">
    <source>
        <dbReference type="ARBA" id="ARBA00004571"/>
    </source>
</evidence>
<sequence length="723" mass="77966" precursor="true">MRSIFRLQPLAAALCTAGLSFGAGPALAQSSAQQSLPPVTVSADRDSYQAPESATATRTDTPSLQNPQSTQTVPLSVIQDQSALTLGDALRNVAGVQFDFGFNGSAQPLAILRGFPSASMTAMGPMSGSSSYYIDGSKVTGVPINMANVQSVEVIKGPSSVLYGRAEPGGLINVVTKPISSVPAFSFEQTVGQYGLSRTGIEASGPVNADGTVRARVAASYYNADSIRDYVTDKLGAFTGSLAWVPDARTSVTATIDYSTQRYRTDYGVPAVGDRPANLPWSRQFNDSPTLSGTKTTSFKIEGSHQLSDTWQVKGKVLSVRGDTSEMDVTPYRVDLGAGMSPGDTCSGSGNPMCRYYYYARPKGKYKLDQFNVDLIGKFDTGGVKHTVLIGFDTYNGRKSGTAYFQQLSAVDIYNPLLGATPRLDTAMSSPLDIRDQNRWTSVYLQDQLAFGNGVFLTGALRHDRTSAVYASDATTPPNKASFTTPRLGAVWQFAPNQAVYAQYQDAVSANNGRDAVTQAALKAEKASQIEIGHKIELFDGKLSSTVALYQLVKRNRAGSVPIDTAPFYNTVTIGKARSRGLEWDVSGEITKRLSLIGSYAYTDTKVTEDPTYEGKQLANVARHTTSLWARYAFDSQWSGGAGVFAQSRRQGDVGNTFQLPGYARVDAMLAYRFALGSAKAALQFNIDNLFGKKYYTGSHQFVSDWIKLGTPRTARLTLRLDY</sequence>
<dbReference type="GO" id="GO:0015344">
    <property type="term" value="F:siderophore uptake transmembrane transporter activity"/>
    <property type="evidence" value="ECO:0007669"/>
    <property type="project" value="TreeGrafter"/>
</dbReference>
<dbReference type="InterPro" id="IPR010105">
    <property type="entry name" value="TonB_sidphr_rcpt"/>
</dbReference>
<dbReference type="eggNOG" id="COG4773">
    <property type="taxonomic scope" value="Bacteria"/>
</dbReference>
<dbReference type="HOGENOM" id="CLU_008287_9_4_4"/>
<organism evidence="20">
    <name type="scientific">Variovorax paradoxus (strain S110)</name>
    <dbReference type="NCBI Taxonomy" id="543728"/>
    <lineage>
        <taxon>Bacteria</taxon>
        <taxon>Pseudomonadati</taxon>
        <taxon>Pseudomonadota</taxon>
        <taxon>Betaproteobacteria</taxon>
        <taxon>Burkholderiales</taxon>
        <taxon>Comamonadaceae</taxon>
        <taxon>Variovorax</taxon>
    </lineage>
</organism>
<dbReference type="InterPro" id="IPR000531">
    <property type="entry name" value="Beta-barrel_TonB"/>
</dbReference>
<keyword evidence="10 15" id="KW-0798">TonB box</keyword>
<evidence type="ECO:0000256" key="2">
    <source>
        <dbReference type="ARBA" id="ARBA00009810"/>
    </source>
</evidence>
<dbReference type="PROSITE" id="PS52016">
    <property type="entry name" value="TONB_DEPENDENT_REC_3"/>
    <property type="match status" value="1"/>
</dbReference>
<evidence type="ECO:0000256" key="9">
    <source>
        <dbReference type="ARBA" id="ARBA00023065"/>
    </source>
</evidence>
<dbReference type="SUPFAM" id="SSF56935">
    <property type="entry name" value="Porins"/>
    <property type="match status" value="1"/>
</dbReference>
<evidence type="ECO:0000256" key="15">
    <source>
        <dbReference type="RuleBase" id="RU003357"/>
    </source>
</evidence>